<evidence type="ECO:0000256" key="1">
    <source>
        <dbReference type="ARBA" id="ARBA00022723"/>
    </source>
</evidence>
<comment type="caution">
    <text evidence="4">The sequence shown here is derived from an EMBL/GenBank/DDBJ whole genome shotgun (WGS) entry which is preliminary data.</text>
</comment>
<protein>
    <submittedName>
        <fullName evidence="4">C-&gt;U-editing enzyme APOBEC-1</fullName>
    </submittedName>
</protein>
<dbReference type="InterPro" id="IPR050610">
    <property type="entry name" value="APOBEC_Cyt_Deaminase"/>
</dbReference>
<dbReference type="STRING" id="50429.A0A2B4RXQ3"/>
<dbReference type="GO" id="GO:0003723">
    <property type="term" value="F:RNA binding"/>
    <property type="evidence" value="ECO:0007669"/>
    <property type="project" value="TreeGrafter"/>
</dbReference>
<accession>A0A2B4RXQ3</accession>
<dbReference type="GO" id="GO:0008270">
    <property type="term" value="F:zinc ion binding"/>
    <property type="evidence" value="ECO:0007669"/>
    <property type="project" value="InterPro"/>
</dbReference>
<keyword evidence="1" id="KW-0479">Metal-binding</keyword>
<evidence type="ECO:0000313" key="4">
    <source>
        <dbReference type="EMBL" id="PFX21340.1"/>
    </source>
</evidence>
<feature type="region of interest" description="Disordered" evidence="3">
    <location>
        <begin position="179"/>
        <end position="205"/>
    </location>
</feature>
<dbReference type="Pfam" id="PF18750">
    <property type="entry name" value="SNAD4"/>
    <property type="match status" value="1"/>
</dbReference>
<dbReference type="OrthoDB" id="5956704at2759"/>
<gene>
    <name evidence="4" type="primary">APOBEC1</name>
    <name evidence="4" type="ORF">AWC38_SpisGene14186</name>
</gene>
<keyword evidence="5" id="KW-1185">Reference proteome</keyword>
<dbReference type="GO" id="GO:0005634">
    <property type="term" value="C:nucleus"/>
    <property type="evidence" value="ECO:0007669"/>
    <property type="project" value="TreeGrafter"/>
</dbReference>
<dbReference type="GO" id="GO:0005737">
    <property type="term" value="C:cytoplasm"/>
    <property type="evidence" value="ECO:0007669"/>
    <property type="project" value="TreeGrafter"/>
</dbReference>
<dbReference type="GO" id="GO:0004126">
    <property type="term" value="F:cytidine deaminase activity"/>
    <property type="evidence" value="ECO:0007669"/>
    <property type="project" value="TreeGrafter"/>
</dbReference>
<dbReference type="Gene3D" id="3.40.140.10">
    <property type="entry name" value="Cytidine Deaminase, domain 2"/>
    <property type="match status" value="1"/>
</dbReference>
<evidence type="ECO:0000313" key="5">
    <source>
        <dbReference type="Proteomes" id="UP000225706"/>
    </source>
</evidence>
<dbReference type="Proteomes" id="UP000225706">
    <property type="component" value="Unassembled WGS sequence"/>
</dbReference>
<evidence type="ECO:0000256" key="3">
    <source>
        <dbReference type="SAM" id="MobiDB-lite"/>
    </source>
</evidence>
<sequence>MASVTELRTPDDFLAELLWTGVTGRTWPNRTFLIVSIKAKDGKPIFGKRFKNRYPEHAEIIMLRNSNFSDVVEKNHDIDITLTLNYSPCSSCACILKEFYVNNSNIKCFTIQFSFIYYKEDMKNKTGLQNLEEAGVTLQAMNAESWREVGIDLESFTPEDKEKINKRDKDTANDLNEVLSSKQDQDASVDELSSQLNAKLRAKET</sequence>
<dbReference type="PANTHER" id="PTHR13857">
    <property type="entry name" value="MRNA EDITING ENZYME"/>
    <property type="match status" value="1"/>
</dbReference>
<evidence type="ECO:0000256" key="2">
    <source>
        <dbReference type="ARBA" id="ARBA00022801"/>
    </source>
</evidence>
<name>A0A2B4RXQ3_STYPI</name>
<dbReference type="GO" id="GO:0016554">
    <property type="term" value="P:cytidine to uridine editing"/>
    <property type="evidence" value="ECO:0007669"/>
    <property type="project" value="TreeGrafter"/>
</dbReference>
<dbReference type="InterPro" id="IPR016192">
    <property type="entry name" value="APOBEC/CMP_deaminase_Zn-bd"/>
</dbReference>
<reference evidence="5" key="1">
    <citation type="journal article" date="2017" name="bioRxiv">
        <title>Comparative analysis of the genomes of Stylophora pistillata and Acropora digitifera provides evidence for extensive differences between species of corals.</title>
        <authorList>
            <person name="Voolstra C.R."/>
            <person name="Li Y."/>
            <person name="Liew Y.J."/>
            <person name="Baumgarten S."/>
            <person name="Zoccola D."/>
            <person name="Flot J.-F."/>
            <person name="Tambutte S."/>
            <person name="Allemand D."/>
            <person name="Aranda M."/>
        </authorList>
    </citation>
    <scope>NUCLEOTIDE SEQUENCE [LARGE SCALE GENOMIC DNA]</scope>
</reference>
<dbReference type="PROSITE" id="PS00903">
    <property type="entry name" value="CYT_DCMP_DEAMINASES_1"/>
    <property type="match status" value="1"/>
</dbReference>
<dbReference type="EMBL" id="LSMT01000281">
    <property type="protein sequence ID" value="PFX21340.1"/>
    <property type="molecule type" value="Genomic_DNA"/>
</dbReference>
<organism evidence="4 5">
    <name type="scientific">Stylophora pistillata</name>
    <name type="common">Smooth cauliflower coral</name>
    <dbReference type="NCBI Taxonomy" id="50429"/>
    <lineage>
        <taxon>Eukaryota</taxon>
        <taxon>Metazoa</taxon>
        <taxon>Cnidaria</taxon>
        <taxon>Anthozoa</taxon>
        <taxon>Hexacorallia</taxon>
        <taxon>Scleractinia</taxon>
        <taxon>Astrocoeniina</taxon>
        <taxon>Pocilloporidae</taxon>
        <taxon>Stylophora</taxon>
    </lineage>
</organism>
<proteinExistence type="predicted"/>
<dbReference type="AlphaFoldDB" id="A0A2B4RXQ3"/>
<keyword evidence="2" id="KW-0378">Hydrolase</keyword>